<keyword evidence="1" id="KW-1133">Transmembrane helix</keyword>
<feature type="transmembrane region" description="Helical" evidence="1">
    <location>
        <begin position="107"/>
        <end position="127"/>
    </location>
</feature>
<name>A0A4D4LZL9_STRAX</name>
<feature type="transmembrane region" description="Helical" evidence="1">
    <location>
        <begin position="139"/>
        <end position="165"/>
    </location>
</feature>
<reference evidence="2 5" key="2">
    <citation type="submission" date="2019-04" db="EMBL/GenBank/DDBJ databases">
        <title>Draft genome sequences of Streptomyces avermitilis NBRC 14893.</title>
        <authorList>
            <person name="Komaki H."/>
            <person name="Tamura T."/>
            <person name="Hosoyama A."/>
        </authorList>
    </citation>
    <scope>NUCLEOTIDE SEQUENCE [LARGE SCALE GENOMIC DNA]</scope>
    <source>
        <strain evidence="2 5">NBRC 14893</strain>
    </source>
</reference>
<evidence type="ECO:0000313" key="3">
    <source>
        <dbReference type="EMBL" id="GDY74091.1"/>
    </source>
</evidence>
<comment type="caution">
    <text evidence="2">The sequence shown here is derived from an EMBL/GenBank/DDBJ whole genome shotgun (WGS) entry which is preliminary data.</text>
</comment>
<sequence length="178" mass="17452">MNSVTTATVSLGAVTIGLGILAWHLTKWWRGGGKGPGPGGGGGRDPKALIPLLSSMSLGMIAITAAGGLIGTAAGFLLNTGSLIGNWSLTAATGTVTPEVTRSGLKALSPGGCALLCIYFVVCVALWKSGAKLLKGKIAAGVTAGVMLGLSAGFSGMASVALVTITNTVGDKITGVVL</sequence>
<dbReference type="Proteomes" id="UP000302139">
    <property type="component" value="Unassembled WGS sequence"/>
</dbReference>
<dbReference type="RefSeq" id="WP_010986933.1">
    <property type="nucleotide sequence ID" value="NZ_BAABTN010000049.1"/>
</dbReference>
<keyword evidence="1" id="KW-0472">Membrane</keyword>
<feature type="transmembrane region" description="Helical" evidence="1">
    <location>
        <begin position="6"/>
        <end position="25"/>
    </location>
</feature>
<keyword evidence="1" id="KW-0812">Transmembrane</keyword>
<evidence type="ECO:0000256" key="1">
    <source>
        <dbReference type="SAM" id="Phobius"/>
    </source>
</evidence>
<evidence type="ECO:0000313" key="4">
    <source>
        <dbReference type="Proteomes" id="UP000299211"/>
    </source>
</evidence>
<reference evidence="3 4" key="1">
    <citation type="submission" date="2019-04" db="EMBL/GenBank/DDBJ databases">
        <title>Draft genome sequences of Streptomyces avermitilis ATCC 31267.</title>
        <authorList>
            <person name="Komaki H."/>
            <person name="Tamura T."/>
            <person name="Hosoyama A."/>
        </authorList>
    </citation>
    <scope>NUCLEOTIDE SEQUENCE [LARGE SCALE GENOMIC DNA]</scope>
    <source>
        <strain evidence="3 4">ATCC 31267</strain>
    </source>
</reference>
<dbReference type="STRING" id="33903.AQJ43_23665"/>
<feature type="transmembrane region" description="Helical" evidence="1">
    <location>
        <begin position="57"/>
        <end position="78"/>
    </location>
</feature>
<dbReference type="Proteomes" id="UP000299211">
    <property type="component" value="Unassembled WGS sequence"/>
</dbReference>
<evidence type="ECO:0000313" key="5">
    <source>
        <dbReference type="Proteomes" id="UP000302139"/>
    </source>
</evidence>
<accession>A0A4D4LZL9</accession>
<protein>
    <submittedName>
        <fullName evidence="2">Uncharacterized protein</fullName>
    </submittedName>
</protein>
<organism evidence="2 5">
    <name type="scientific">Streptomyces avermitilis</name>
    <dbReference type="NCBI Taxonomy" id="33903"/>
    <lineage>
        <taxon>Bacteria</taxon>
        <taxon>Bacillati</taxon>
        <taxon>Actinomycetota</taxon>
        <taxon>Actinomycetes</taxon>
        <taxon>Kitasatosporales</taxon>
        <taxon>Streptomycetaceae</taxon>
        <taxon>Streptomyces</taxon>
    </lineage>
</organism>
<gene>
    <name evidence="2" type="ORF">SAV14893_050830</name>
    <name evidence="3" type="ORF">SAV31267_035760</name>
</gene>
<proteinExistence type="predicted"/>
<evidence type="ECO:0000313" key="2">
    <source>
        <dbReference type="EMBL" id="GDY65690.1"/>
    </source>
</evidence>
<dbReference type="EMBL" id="BJHY01000001">
    <property type="protein sequence ID" value="GDY74091.1"/>
    <property type="molecule type" value="Genomic_DNA"/>
</dbReference>
<dbReference type="OMA" id="CALLCIY"/>
<dbReference type="AlphaFoldDB" id="A0A4D4LZL9"/>
<dbReference type="EMBL" id="BJHX01000001">
    <property type="protein sequence ID" value="GDY65690.1"/>
    <property type="molecule type" value="Genomic_DNA"/>
</dbReference>
<dbReference type="GeneID" id="41542622"/>